<evidence type="ECO:0000259" key="15">
    <source>
        <dbReference type="Pfam" id="PF25293"/>
    </source>
</evidence>
<dbReference type="InterPro" id="IPR011047">
    <property type="entry name" value="Quinoprotein_ADH-like_sf"/>
</dbReference>
<feature type="signal peptide" evidence="13">
    <location>
        <begin position="1"/>
        <end position="22"/>
    </location>
</feature>
<feature type="domain" description="ER membrane protein complex subunit 1 C-terminal" evidence="14">
    <location>
        <begin position="744"/>
        <end position="983"/>
    </location>
</feature>
<dbReference type="SMART" id="SM00564">
    <property type="entry name" value="PQQ"/>
    <property type="match status" value="3"/>
</dbReference>
<feature type="domain" description="EMC1 first beta-propeller" evidence="15">
    <location>
        <begin position="19"/>
        <end position="428"/>
    </location>
</feature>
<dbReference type="Pfam" id="PF07774">
    <property type="entry name" value="EMC1_C"/>
    <property type="match status" value="1"/>
</dbReference>
<dbReference type="Gene3D" id="2.130.10.10">
    <property type="entry name" value="YVTN repeat-like/Quinoprotein amine dehydrogenase"/>
    <property type="match status" value="1"/>
</dbReference>
<evidence type="ECO:0000256" key="11">
    <source>
        <dbReference type="SAM" id="MobiDB-lite"/>
    </source>
</evidence>
<evidence type="ECO:0000256" key="1">
    <source>
        <dbReference type="ARBA" id="ARBA00004115"/>
    </source>
</evidence>
<dbReference type="SUPFAM" id="SSF50998">
    <property type="entry name" value="Quinoprotein alcohol dehydrogenase-like"/>
    <property type="match status" value="2"/>
</dbReference>
<dbReference type="InterPro" id="IPR011678">
    <property type="entry name" value="EMC1_C"/>
</dbReference>
<feature type="transmembrane region" description="Helical" evidence="12">
    <location>
        <begin position="951"/>
        <end position="974"/>
    </location>
</feature>
<dbReference type="OrthoDB" id="28092at2759"/>
<dbReference type="InterPro" id="IPR058545">
    <property type="entry name" value="Beta-prop_EMC1_1st"/>
</dbReference>
<evidence type="ECO:0000256" key="10">
    <source>
        <dbReference type="ARBA" id="ARBA00023180"/>
    </source>
</evidence>
<feature type="chain" id="PRO_5012677094" description="ER membrane protein complex subunit 1" evidence="13">
    <location>
        <begin position="23"/>
        <end position="987"/>
    </location>
</feature>
<dbReference type="GO" id="GO:0034975">
    <property type="term" value="P:protein folding in endoplasmic reticulum"/>
    <property type="evidence" value="ECO:0007669"/>
    <property type="project" value="TreeGrafter"/>
</dbReference>
<evidence type="ECO:0000256" key="13">
    <source>
        <dbReference type="SAM" id="SignalP"/>
    </source>
</evidence>
<dbReference type="GO" id="GO:0072546">
    <property type="term" value="C:EMC complex"/>
    <property type="evidence" value="ECO:0007669"/>
    <property type="project" value="InterPro"/>
</dbReference>
<evidence type="ECO:0000256" key="12">
    <source>
        <dbReference type="SAM" id="Phobius"/>
    </source>
</evidence>
<dbReference type="InterPro" id="IPR026895">
    <property type="entry name" value="EMC1"/>
</dbReference>
<sequence>MRCSSLPALVLGLAALAAAVYRDEVDDIDFHYALVGLPLPDTTFFHRPRRDDKASLLYTLSDIGVLAAVNPTNGDVVWRHRLVENRKDGDDSTAGFFLRAPEGDDWLVTAHGSGVVQAWSALTGRNVWRAEFSGRIKDLEVLDLTAESSRDVLALFDEDGETVLRRLHGSRGSVVWEFRESSKDVPLQVSNDISNVYLISLSGSGSSLSLKVTSLDTATGARGEHWIVGGKGDVSAAGDVMFVGANSAAPVAAWVDRNKAKLSVNVIGTKAKHEFPLPPGVVSVRVHAPHLAQSLPHFLVHTQTGEEDGARTNKAYVFHTDLKTGHVALAYELAAFRGEGSYSTSCDGANVYFAQVGAEETLVFSSESHGILARLPHKAGVDVRPVQAVTEVIRKAGSGEFAVRSAIVTGQDDWTLLRNGDKDWTRHEGLSDVVGAVWAEIPEREDLARVLAEEAHTNPLSAYVHRVKRHVDDLKHLLPGYLARLPQRVLTNVAGGRASENEKQQGLWRDGFGFNKILVVATRRGRLYGLDSGNHGNVVWTRDTLALGGERPLVVRGLMADDEAGTVAMYASDGFYTELDASTGAVVEVSSGDSKKPVARTATVLGKLLPIGPDGMPTRDLPANWDAEQTVVTVTQDPGPMLQGVKFSGKERQVMWQFRLRPGLKLATVTTAPADEKVASIGRVLGDRRVLYKYLNANSVLVAASDEAARTLSVQVLDGVSGQVLSAQVHRGVDASLPVSCAMAENWYACAFFGDYALDDKTGRAIKGHQLVVTDLYESSEPDSRGPLAESSNSSTLNPMDNPTTSETQLLPWSPSQAVTTSQLLTSLSTTLTRQGITTRQLLAYLPSSFSIISLPRPLLDPRRPSTRDPTAAEMEAEGLPRYGPSLDLDDARRGPLALTVSHERHVLAGAGFAVAAATVESTCLMAAFGVDVYVSRLAPSGEFDVLGRGFGKVTLVGTVVALLGGVLALGPMVRRKQINLRWEANL</sequence>
<dbReference type="Proteomes" id="UP000226431">
    <property type="component" value="Unassembled WGS sequence"/>
</dbReference>
<dbReference type="STRING" id="2004952.A0A2C5YWK9"/>
<comment type="similarity">
    <text evidence="2">Belongs to the EMC1 family.</text>
</comment>
<feature type="region of interest" description="Disordered" evidence="11">
    <location>
        <begin position="777"/>
        <end position="813"/>
    </location>
</feature>
<reference evidence="16 17" key="1">
    <citation type="submission" date="2017-06" db="EMBL/GenBank/DDBJ databases">
        <title>Ant-infecting Ophiocordyceps genomes reveal a high diversity of potential behavioral manipulation genes and a possible major role for enterotoxins.</title>
        <authorList>
            <person name="De Bekker C."/>
            <person name="Evans H.C."/>
            <person name="Brachmann A."/>
            <person name="Hughes D.P."/>
        </authorList>
    </citation>
    <scope>NUCLEOTIDE SEQUENCE [LARGE SCALE GENOMIC DNA]</scope>
    <source>
        <strain evidence="16 17">Map16</strain>
    </source>
</reference>
<feature type="compositionally biased region" description="Polar residues" evidence="11">
    <location>
        <begin position="790"/>
        <end position="813"/>
    </location>
</feature>
<dbReference type="EMBL" id="NJES01000482">
    <property type="protein sequence ID" value="PHH71732.1"/>
    <property type="molecule type" value="Genomic_DNA"/>
</dbReference>
<dbReference type="InterPro" id="IPR018391">
    <property type="entry name" value="PQQ_b-propeller_rpt"/>
</dbReference>
<evidence type="ECO:0000256" key="3">
    <source>
        <dbReference type="ARBA" id="ARBA00011276"/>
    </source>
</evidence>
<evidence type="ECO:0000313" key="17">
    <source>
        <dbReference type="Proteomes" id="UP000226431"/>
    </source>
</evidence>
<dbReference type="PANTHER" id="PTHR21573">
    <property type="entry name" value="ER MEMBRANE PROTEIN COMPLEX SUBUNIT 1"/>
    <property type="match status" value="1"/>
</dbReference>
<comment type="caution">
    <text evidence="16">The sequence shown here is derived from an EMBL/GenBank/DDBJ whole genome shotgun (WGS) entry which is preliminary data.</text>
</comment>
<dbReference type="Pfam" id="PF25293">
    <property type="entry name" value="Beta-prop_EMC1_N"/>
    <property type="match status" value="1"/>
</dbReference>
<evidence type="ECO:0000256" key="5">
    <source>
        <dbReference type="ARBA" id="ARBA00022692"/>
    </source>
</evidence>
<keyword evidence="6 13" id="KW-0732">Signal</keyword>
<evidence type="ECO:0000256" key="9">
    <source>
        <dbReference type="ARBA" id="ARBA00023136"/>
    </source>
</evidence>
<evidence type="ECO:0000256" key="2">
    <source>
        <dbReference type="ARBA" id="ARBA00007904"/>
    </source>
</evidence>
<gene>
    <name evidence="16" type="ORF">CDD80_5042</name>
</gene>
<name>A0A2C5YWK9_9HYPO</name>
<keyword evidence="5 12" id="KW-0812">Transmembrane</keyword>
<dbReference type="PANTHER" id="PTHR21573:SF0">
    <property type="entry name" value="ER MEMBRANE PROTEIN COMPLEX SUBUNIT 1"/>
    <property type="match status" value="1"/>
</dbReference>
<evidence type="ECO:0000256" key="4">
    <source>
        <dbReference type="ARBA" id="ARBA00020824"/>
    </source>
</evidence>
<dbReference type="InterPro" id="IPR015943">
    <property type="entry name" value="WD40/YVTN_repeat-like_dom_sf"/>
</dbReference>
<comment type="subunit">
    <text evidence="3">Component of the ER membrane protein complex (EMC).</text>
</comment>
<evidence type="ECO:0000256" key="6">
    <source>
        <dbReference type="ARBA" id="ARBA00022729"/>
    </source>
</evidence>
<comment type="subcellular location">
    <subcellularLocation>
        <location evidence="1">Endoplasmic reticulum membrane</location>
        <topology evidence="1">Single-pass type I membrane protein</topology>
    </subcellularLocation>
</comment>
<keyword evidence="8 12" id="KW-1133">Transmembrane helix</keyword>
<proteinExistence type="inferred from homology"/>
<evidence type="ECO:0000259" key="14">
    <source>
        <dbReference type="Pfam" id="PF07774"/>
    </source>
</evidence>
<keyword evidence="7" id="KW-0256">Endoplasmic reticulum</keyword>
<keyword evidence="17" id="KW-1185">Reference proteome</keyword>
<dbReference type="AlphaFoldDB" id="A0A2C5YWK9"/>
<keyword evidence="10" id="KW-0325">Glycoprotein</keyword>
<keyword evidence="9 12" id="KW-0472">Membrane</keyword>
<protein>
    <recommendedName>
        <fullName evidence="4">ER membrane protein complex subunit 1</fullName>
    </recommendedName>
</protein>
<accession>A0A2C5YWK9</accession>
<evidence type="ECO:0000256" key="8">
    <source>
        <dbReference type="ARBA" id="ARBA00022989"/>
    </source>
</evidence>
<organism evidence="16 17">
    <name type="scientific">Ophiocordyceps camponoti-rufipedis</name>
    <dbReference type="NCBI Taxonomy" id="2004952"/>
    <lineage>
        <taxon>Eukaryota</taxon>
        <taxon>Fungi</taxon>
        <taxon>Dikarya</taxon>
        <taxon>Ascomycota</taxon>
        <taxon>Pezizomycotina</taxon>
        <taxon>Sordariomycetes</taxon>
        <taxon>Hypocreomycetidae</taxon>
        <taxon>Hypocreales</taxon>
        <taxon>Ophiocordycipitaceae</taxon>
        <taxon>Ophiocordyceps</taxon>
    </lineage>
</organism>
<evidence type="ECO:0000256" key="7">
    <source>
        <dbReference type="ARBA" id="ARBA00022824"/>
    </source>
</evidence>
<evidence type="ECO:0000313" key="16">
    <source>
        <dbReference type="EMBL" id="PHH71732.1"/>
    </source>
</evidence>